<feature type="region of interest" description="Disordered" evidence="1">
    <location>
        <begin position="138"/>
        <end position="258"/>
    </location>
</feature>
<feature type="region of interest" description="Disordered" evidence="1">
    <location>
        <begin position="1"/>
        <end position="26"/>
    </location>
</feature>
<evidence type="ECO:0000313" key="2">
    <source>
        <dbReference type="EMBL" id="VEL29033.1"/>
    </source>
</evidence>
<sequence>DTDGAVVTHQEEEEQDDAGDVAADDNGLPGGLLFASGSCLSTKKHGVLQSQIDRCPSDHTVDLVDYDTTADGGVELRIELTRRSAVANRPRPLLRQDFDSRTHSRGSSKAHGHSGPSRAVAEAHRLRRRIGGVFVARSLSGPTPQQHHMHQAAIEHQQSRSSRPAADKIRRHGNASLVRRSREPVRPNLSNLTFASSAGVPHSRKVSVRSNLSSIDNDGSSNLGADDRVNRRPGDPEGTDSERRRRVRRDASPDIASDSLDSNLSDYFMGRQTLSPPGAYTANLPGQLAEFATSLPDQIGLNIRIEVCHLRNLHFCLSTKPPKCLGFHQKQLSDCSRPDAASFELVRSSDKKNPC</sequence>
<feature type="compositionally biased region" description="Basic and acidic residues" evidence="1">
    <location>
        <begin position="225"/>
        <end position="243"/>
    </location>
</feature>
<evidence type="ECO:0000313" key="3">
    <source>
        <dbReference type="Proteomes" id="UP000784294"/>
    </source>
</evidence>
<gene>
    <name evidence="2" type="ORF">PXEA_LOCUS22473</name>
</gene>
<name>A0A3S5AH34_9PLAT</name>
<keyword evidence="3" id="KW-1185">Reference proteome</keyword>
<proteinExistence type="predicted"/>
<feature type="region of interest" description="Disordered" evidence="1">
    <location>
        <begin position="87"/>
        <end position="121"/>
    </location>
</feature>
<dbReference type="AlphaFoldDB" id="A0A3S5AH34"/>
<reference evidence="2" key="1">
    <citation type="submission" date="2018-11" db="EMBL/GenBank/DDBJ databases">
        <authorList>
            <consortium name="Pathogen Informatics"/>
        </authorList>
    </citation>
    <scope>NUCLEOTIDE SEQUENCE</scope>
</reference>
<feature type="compositionally biased region" description="Basic residues" evidence="1">
    <location>
        <begin position="103"/>
        <end position="112"/>
    </location>
</feature>
<protein>
    <submittedName>
        <fullName evidence="2">Uncharacterized protein</fullName>
    </submittedName>
</protein>
<comment type="caution">
    <text evidence="2">The sequence shown here is derived from an EMBL/GenBank/DDBJ whole genome shotgun (WGS) entry which is preliminary data.</text>
</comment>
<evidence type="ECO:0000256" key="1">
    <source>
        <dbReference type="SAM" id="MobiDB-lite"/>
    </source>
</evidence>
<feature type="compositionally biased region" description="Polar residues" evidence="1">
    <location>
        <begin position="208"/>
        <end position="223"/>
    </location>
</feature>
<accession>A0A3S5AH34</accession>
<feature type="non-terminal residue" evidence="2">
    <location>
        <position position="1"/>
    </location>
</feature>
<organism evidence="2 3">
    <name type="scientific">Protopolystoma xenopodis</name>
    <dbReference type="NCBI Taxonomy" id="117903"/>
    <lineage>
        <taxon>Eukaryota</taxon>
        <taxon>Metazoa</taxon>
        <taxon>Spiralia</taxon>
        <taxon>Lophotrochozoa</taxon>
        <taxon>Platyhelminthes</taxon>
        <taxon>Monogenea</taxon>
        <taxon>Polyopisthocotylea</taxon>
        <taxon>Polystomatidea</taxon>
        <taxon>Polystomatidae</taxon>
        <taxon>Protopolystoma</taxon>
    </lineage>
</organism>
<dbReference type="EMBL" id="CAAALY010099753">
    <property type="protein sequence ID" value="VEL29033.1"/>
    <property type="molecule type" value="Genomic_DNA"/>
</dbReference>
<dbReference type="Proteomes" id="UP000784294">
    <property type="component" value="Unassembled WGS sequence"/>
</dbReference>
<feature type="compositionally biased region" description="Acidic residues" evidence="1">
    <location>
        <begin position="11"/>
        <end position="23"/>
    </location>
</feature>